<dbReference type="PANTHER" id="PTHR30269:SF37">
    <property type="entry name" value="MEMBRANE TRANSPORTER PROTEIN"/>
    <property type="match status" value="1"/>
</dbReference>
<feature type="transmembrane region" description="Helical" evidence="8">
    <location>
        <begin position="166"/>
        <end position="185"/>
    </location>
</feature>
<evidence type="ECO:0000256" key="3">
    <source>
        <dbReference type="ARBA" id="ARBA00022448"/>
    </source>
</evidence>
<keyword evidence="7 8" id="KW-0472">Membrane</keyword>
<feature type="transmembrane region" description="Helical" evidence="8">
    <location>
        <begin position="192"/>
        <end position="213"/>
    </location>
</feature>
<feature type="transmembrane region" description="Helical" evidence="8">
    <location>
        <begin position="131"/>
        <end position="154"/>
    </location>
</feature>
<protein>
    <recommendedName>
        <fullName evidence="8">Probable membrane transporter protein</fullName>
    </recommendedName>
</protein>
<name>A0A1G5HJI9_9BACT</name>
<dbReference type="PANTHER" id="PTHR30269">
    <property type="entry name" value="TRANSMEMBRANE PROTEIN YFCA"/>
    <property type="match status" value="1"/>
</dbReference>
<dbReference type="Pfam" id="PF01925">
    <property type="entry name" value="TauE"/>
    <property type="match status" value="1"/>
</dbReference>
<evidence type="ECO:0000256" key="7">
    <source>
        <dbReference type="ARBA" id="ARBA00023136"/>
    </source>
</evidence>
<evidence type="ECO:0000256" key="4">
    <source>
        <dbReference type="ARBA" id="ARBA00022475"/>
    </source>
</evidence>
<comment type="similarity">
    <text evidence="2 8">Belongs to the 4-toluene sulfonate uptake permease (TSUP) (TC 2.A.102) family.</text>
</comment>
<dbReference type="Proteomes" id="UP000198870">
    <property type="component" value="Unassembled WGS sequence"/>
</dbReference>
<evidence type="ECO:0000313" key="9">
    <source>
        <dbReference type="EMBL" id="SCY64052.1"/>
    </source>
</evidence>
<feature type="transmembrane region" description="Helical" evidence="8">
    <location>
        <begin position="74"/>
        <end position="93"/>
    </location>
</feature>
<feature type="transmembrane region" description="Helical" evidence="8">
    <location>
        <begin position="29"/>
        <end position="53"/>
    </location>
</feature>
<feature type="transmembrane region" description="Helical" evidence="8">
    <location>
        <begin position="219"/>
        <end position="238"/>
    </location>
</feature>
<evidence type="ECO:0000256" key="1">
    <source>
        <dbReference type="ARBA" id="ARBA00004651"/>
    </source>
</evidence>
<gene>
    <name evidence="9" type="ORF">SAMN05216233_114104</name>
</gene>
<evidence type="ECO:0000313" key="10">
    <source>
        <dbReference type="Proteomes" id="UP000198870"/>
    </source>
</evidence>
<feature type="transmembrane region" description="Helical" evidence="8">
    <location>
        <begin position="7"/>
        <end position="23"/>
    </location>
</feature>
<evidence type="ECO:0000256" key="8">
    <source>
        <dbReference type="RuleBase" id="RU363041"/>
    </source>
</evidence>
<evidence type="ECO:0000256" key="2">
    <source>
        <dbReference type="ARBA" id="ARBA00009142"/>
    </source>
</evidence>
<evidence type="ECO:0000256" key="5">
    <source>
        <dbReference type="ARBA" id="ARBA00022692"/>
    </source>
</evidence>
<accession>A0A1G5HJI9</accession>
<evidence type="ECO:0000256" key="6">
    <source>
        <dbReference type="ARBA" id="ARBA00022989"/>
    </source>
</evidence>
<sequence>MFEQPELWQILAANVAVAFGAFIQSGTGFGMGLLCVPILTLIHPVFAPGSFLLASMFQNSVMVVRNRRGLRTDWLTSILPGIVMGSVVAYFVLKNLKGPGVELAIGFTILLAVAMSAIGFRMALGRKTLVGGGAVAGMMSTVAGVPGPPLILLLQNEPGVQIRANLGITFMSGSFASIVAFYFAGRFGVLHALLGVSLLPGILTGSLLAGPFARFLDRAFLRPALLVLVSFGGLALILRNVL</sequence>
<dbReference type="GO" id="GO:0005886">
    <property type="term" value="C:plasma membrane"/>
    <property type="evidence" value="ECO:0007669"/>
    <property type="project" value="UniProtKB-SubCell"/>
</dbReference>
<feature type="transmembrane region" description="Helical" evidence="8">
    <location>
        <begin position="105"/>
        <end position="124"/>
    </location>
</feature>
<dbReference type="InterPro" id="IPR002781">
    <property type="entry name" value="TM_pro_TauE-like"/>
</dbReference>
<comment type="subcellular location">
    <subcellularLocation>
        <location evidence="1 8">Cell membrane</location>
        <topology evidence="1 8">Multi-pass membrane protein</topology>
    </subcellularLocation>
</comment>
<keyword evidence="3" id="KW-0813">Transport</keyword>
<dbReference type="InterPro" id="IPR052017">
    <property type="entry name" value="TSUP"/>
</dbReference>
<keyword evidence="10" id="KW-1185">Reference proteome</keyword>
<keyword evidence="6 8" id="KW-1133">Transmembrane helix</keyword>
<dbReference type="RefSeq" id="WP_175469912.1">
    <property type="nucleotide sequence ID" value="NZ_FMUX01000014.1"/>
</dbReference>
<reference evidence="9 10" key="1">
    <citation type="submission" date="2016-10" db="EMBL/GenBank/DDBJ databases">
        <authorList>
            <person name="de Groot N.N."/>
        </authorList>
    </citation>
    <scope>NUCLEOTIDE SEQUENCE [LARGE SCALE GENOMIC DNA]</scope>
    <source>
        <strain evidence="9 10">AA1</strain>
    </source>
</reference>
<keyword evidence="5 8" id="KW-0812">Transmembrane</keyword>
<proteinExistence type="inferred from homology"/>
<organism evidence="9 10">
    <name type="scientific">Desulfoluna spongiiphila</name>
    <dbReference type="NCBI Taxonomy" id="419481"/>
    <lineage>
        <taxon>Bacteria</taxon>
        <taxon>Pseudomonadati</taxon>
        <taxon>Thermodesulfobacteriota</taxon>
        <taxon>Desulfobacteria</taxon>
        <taxon>Desulfobacterales</taxon>
        <taxon>Desulfolunaceae</taxon>
        <taxon>Desulfoluna</taxon>
    </lineage>
</organism>
<keyword evidence="4 8" id="KW-1003">Cell membrane</keyword>
<dbReference type="AlphaFoldDB" id="A0A1G5HJI9"/>
<dbReference type="EMBL" id="FMUX01000014">
    <property type="protein sequence ID" value="SCY64052.1"/>
    <property type="molecule type" value="Genomic_DNA"/>
</dbReference>